<dbReference type="AlphaFoldDB" id="A0A2S6APU7"/>
<organism evidence="1 2">
    <name type="scientific">Nocardia nova</name>
    <dbReference type="NCBI Taxonomy" id="37330"/>
    <lineage>
        <taxon>Bacteria</taxon>
        <taxon>Bacillati</taxon>
        <taxon>Actinomycetota</taxon>
        <taxon>Actinomycetes</taxon>
        <taxon>Mycobacteriales</taxon>
        <taxon>Nocardiaceae</taxon>
        <taxon>Nocardia</taxon>
    </lineage>
</organism>
<dbReference type="EMBL" id="PSZC01000010">
    <property type="protein sequence ID" value="PPJ37213.1"/>
    <property type="molecule type" value="Genomic_DNA"/>
</dbReference>
<dbReference type="OrthoDB" id="10005196at2"/>
<proteinExistence type="predicted"/>
<name>A0A2S6APU7_9NOCA</name>
<dbReference type="Proteomes" id="UP000239874">
    <property type="component" value="Unassembled WGS sequence"/>
</dbReference>
<comment type="caution">
    <text evidence="1">The sequence shown here is derived from an EMBL/GenBank/DDBJ whole genome shotgun (WGS) entry which is preliminary data.</text>
</comment>
<evidence type="ECO:0000313" key="1">
    <source>
        <dbReference type="EMBL" id="PPJ37213.1"/>
    </source>
</evidence>
<evidence type="ECO:0000313" key="2">
    <source>
        <dbReference type="Proteomes" id="UP000239874"/>
    </source>
</evidence>
<reference evidence="1 2" key="1">
    <citation type="submission" date="2018-02" db="EMBL/GenBank/DDBJ databases">
        <title>8 Nocardia nova and 1 Nocardia cyriacigeorgica strain used for evolution to TMP-SMX.</title>
        <authorList>
            <person name="Mehta H."/>
            <person name="Weng J."/>
            <person name="Shamoo Y."/>
        </authorList>
    </citation>
    <scope>NUCLEOTIDE SEQUENCE [LARGE SCALE GENOMIC DNA]</scope>
    <source>
        <strain evidence="1 2">MDA3139</strain>
    </source>
</reference>
<gene>
    <name evidence="1" type="ORF">C5E45_16315</name>
</gene>
<dbReference type="RefSeq" id="WP_104379978.1">
    <property type="nucleotide sequence ID" value="NZ_PSZC01000010.1"/>
</dbReference>
<accession>A0A2S6APU7</accession>
<sequence length="154" mass="17003">MTAEVDPRLDELTQQLSALRTHLGQIRRKRMDVEKTTPSPAPLVAAAQQAYRDRDAVVSPTLEELRGRADALATELAKSWASADNIRWILFRLRETGVAQTLSAAVRSNLALVQEELDREAALRAEISEDLSRRDVVGFTVPAPLHVHKSVGGE</sequence>
<protein>
    <submittedName>
        <fullName evidence="1">Uncharacterized protein</fullName>
    </submittedName>
</protein>